<gene>
    <name evidence="1" type="ORF">IK5_00862</name>
</gene>
<organism evidence="1 2">
    <name type="scientific">Bacillus cereus VD154</name>
    <dbReference type="NCBI Taxonomy" id="1053238"/>
    <lineage>
        <taxon>Bacteria</taxon>
        <taxon>Bacillati</taxon>
        <taxon>Bacillota</taxon>
        <taxon>Bacilli</taxon>
        <taxon>Bacillales</taxon>
        <taxon>Bacillaceae</taxon>
        <taxon>Bacillus</taxon>
        <taxon>Bacillus cereus group</taxon>
    </lineage>
</organism>
<reference evidence="1 2" key="1">
    <citation type="submission" date="2012-04" db="EMBL/GenBank/DDBJ databases">
        <title>The Genome Sequence of Bacillus cereus VD154.</title>
        <authorList>
            <consortium name="The Broad Institute Genome Sequencing Platform"/>
            <consortium name="The Broad Institute Genome Sequencing Center for Infectious Disease"/>
            <person name="Feldgarden M."/>
            <person name="Van der Auwera G.A."/>
            <person name="Mahillon J."/>
            <person name="Duprez V."/>
            <person name="Timmery S."/>
            <person name="Mattelet C."/>
            <person name="Dierick K."/>
            <person name="Sun M."/>
            <person name="Yu Z."/>
            <person name="Zhu L."/>
            <person name="Hu X."/>
            <person name="Shank E.B."/>
            <person name="Swiecicka I."/>
            <person name="Hansen B.M."/>
            <person name="Andrup L."/>
            <person name="Young S.K."/>
            <person name="Zeng Q."/>
            <person name="Gargeya S."/>
            <person name="Fitzgerald M."/>
            <person name="Haas B."/>
            <person name="Abouelleil A."/>
            <person name="Alvarado L."/>
            <person name="Arachchi H.M."/>
            <person name="Berlin A."/>
            <person name="Chapman S.B."/>
            <person name="Goldberg J."/>
            <person name="Griggs A."/>
            <person name="Gujja S."/>
            <person name="Hansen M."/>
            <person name="Howarth C."/>
            <person name="Imamovic A."/>
            <person name="Larimer J."/>
            <person name="McCowen C."/>
            <person name="Montmayeur A."/>
            <person name="Murphy C."/>
            <person name="Neiman D."/>
            <person name="Pearson M."/>
            <person name="Priest M."/>
            <person name="Roberts A."/>
            <person name="Saif S."/>
            <person name="Shea T."/>
            <person name="Sisk P."/>
            <person name="Sykes S."/>
            <person name="Wortman J."/>
            <person name="Nusbaum C."/>
            <person name="Birren B."/>
        </authorList>
    </citation>
    <scope>NUCLEOTIDE SEQUENCE [LARGE SCALE GENOMIC DNA]</scope>
    <source>
        <strain evidence="1 2">VD154</strain>
    </source>
</reference>
<name>A0A9W5L461_BACCE</name>
<evidence type="ECO:0000313" key="2">
    <source>
        <dbReference type="Proteomes" id="UP000006967"/>
    </source>
</evidence>
<dbReference type="EMBL" id="AHFG01000010">
    <property type="protein sequence ID" value="EJR76588.1"/>
    <property type="molecule type" value="Genomic_DNA"/>
</dbReference>
<dbReference type="AlphaFoldDB" id="A0A9W5L461"/>
<comment type="caution">
    <text evidence="1">The sequence shown here is derived from an EMBL/GenBank/DDBJ whole genome shotgun (WGS) entry which is preliminary data.</text>
</comment>
<protein>
    <submittedName>
        <fullName evidence="1">Uncharacterized protein</fullName>
    </submittedName>
</protein>
<sequence length="51" mass="6267">MISLQFFRYIIFQMKMNPMYDRMSSERLYEKEVDDIHTIARGMDKNYPISL</sequence>
<dbReference type="Proteomes" id="UP000006967">
    <property type="component" value="Unassembled WGS sequence"/>
</dbReference>
<accession>A0A9W5L461</accession>
<evidence type="ECO:0000313" key="1">
    <source>
        <dbReference type="EMBL" id="EJR76588.1"/>
    </source>
</evidence>
<proteinExistence type="predicted"/>